<feature type="region of interest" description="Disordered" evidence="1">
    <location>
        <begin position="63"/>
        <end position="98"/>
    </location>
</feature>
<dbReference type="OrthoDB" id="2596903at2759"/>
<protein>
    <submittedName>
        <fullName evidence="2">Uncharacterized protein</fullName>
    </submittedName>
</protein>
<dbReference type="GeneID" id="33553826"/>
<dbReference type="AlphaFoldDB" id="A0A1Y1UA62"/>
<feature type="compositionally biased region" description="Pro residues" evidence="1">
    <location>
        <begin position="292"/>
        <end position="312"/>
    </location>
</feature>
<feature type="compositionally biased region" description="Basic residues" evidence="1">
    <location>
        <begin position="28"/>
        <end position="40"/>
    </location>
</feature>
<comment type="caution">
    <text evidence="2">The sequence shown here is derived from an EMBL/GenBank/DDBJ whole genome shotgun (WGS) entry which is preliminary data.</text>
</comment>
<feature type="region of interest" description="Disordered" evidence="1">
    <location>
        <begin position="271"/>
        <end position="316"/>
    </location>
</feature>
<dbReference type="InParanoid" id="A0A1Y1UA62"/>
<feature type="region of interest" description="Disordered" evidence="1">
    <location>
        <begin position="1"/>
        <end position="50"/>
    </location>
</feature>
<feature type="compositionally biased region" description="Basic and acidic residues" evidence="1">
    <location>
        <begin position="63"/>
        <end position="81"/>
    </location>
</feature>
<reference evidence="2 3" key="1">
    <citation type="submission" date="2017-03" db="EMBL/GenBank/DDBJ databases">
        <title>Widespread Adenine N6-methylation of Active Genes in Fungi.</title>
        <authorList>
            <consortium name="DOE Joint Genome Institute"/>
            <person name="Mondo S.J."/>
            <person name="Dannebaum R.O."/>
            <person name="Kuo R.C."/>
            <person name="Louie K.B."/>
            <person name="Bewick A.J."/>
            <person name="Labutti K."/>
            <person name="Haridas S."/>
            <person name="Kuo A."/>
            <person name="Salamov A."/>
            <person name="Ahrendt S.R."/>
            <person name="Lau R."/>
            <person name="Bowen B.P."/>
            <person name="Lipzen A."/>
            <person name="Sullivan W."/>
            <person name="Andreopoulos W.B."/>
            <person name="Clum A."/>
            <person name="Lindquist E."/>
            <person name="Daum C."/>
            <person name="Northen T.R."/>
            <person name="Ramamoorthy G."/>
            <person name="Schmitz R.J."/>
            <person name="Gryganskyi A."/>
            <person name="Culley D."/>
            <person name="Magnuson J."/>
            <person name="James T.Y."/>
            <person name="O'Malley M.A."/>
            <person name="Stajich J.E."/>
            <person name="Spatafora J.W."/>
            <person name="Visel A."/>
            <person name="Grigoriev I.V."/>
        </authorList>
    </citation>
    <scope>NUCLEOTIDE SEQUENCE [LARGE SCALE GENOMIC DNA]</scope>
    <source>
        <strain evidence="2 3">NRRL Y-17943</strain>
    </source>
</reference>
<dbReference type="EMBL" id="NBSH01000014">
    <property type="protein sequence ID" value="ORX34396.1"/>
    <property type="molecule type" value="Genomic_DNA"/>
</dbReference>
<organism evidence="2 3">
    <name type="scientific">Kockovaella imperatae</name>
    <dbReference type="NCBI Taxonomy" id="4999"/>
    <lineage>
        <taxon>Eukaryota</taxon>
        <taxon>Fungi</taxon>
        <taxon>Dikarya</taxon>
        <taxon>Basidiomycota</taxon>
        <taxon>Agaricomycotina</taxon>
        <taxon>Tremellomycetes</taxon>
        <taxon>Tremellales</taxon>
        <taxon>Cuniculitremaceae</taxon>
        <taxon>Kockovaella</taxon>
    </lineage>
</organism>
<dbReference type="RefSeq" id="XP_021868659.1">
    <property type="nucleotide sequence ID" value="XM_022012018.1"/>
</dbReference>
<dbReference type="STRING" id="4999.A0A1Y1UA62"/>
<name>A0A1Y1UA62_9TREE</name>
<evidence type="ECO:0000256" key="1">
    <source>
        <dbReference type="SAM" id="MobiDB-lite"/>
    </source>
</evidence>
<sequence>MAKPKPAVVVDKDTVSVHSHLSNSPPSQHHHHDHEHHHTHSHYEREVQPDGTVIEKTITEEIKETPAGEEGHDPSSQEEKGGAGAGAGLSKTQRKKANKKAREAAAAALVAAAEAEKAVEEAVAVPTTVVPGSPTHSHRSHHTHHSDRSHRSHHHHPEIIVNVNAAPAVAPVAPLFEPHNIPLPASRAPTVVPSSPTASVRSMRLPKTIFSKGGTAAPLLVQPIPEAEEENVMEVAPGDEVVTKVITTTTTTRRPATPPEEIAIPMVMDPSKGIVENDPSWKYTPPKAGSVAPPPPPAPPTPPAPELSPPRGSPQRFVETTTVETVSYPIHVDTSATTLGNATTKGLGAARSALLTTTSGGRTGTKAGLKPISLVDHDEILRASPVSRKKALSLPAPEPVPLPALPDPPRVPQTVATMSAHLDVDSRGNEHLHARLRDHTGVVKDVEEMTAAPTHYTSSKGRRYRIIEEIPEDKVFSPSQSWKTRGAGKYKIIEEMDTAHKTGKRYKIVEEIVDGRDREEDDDTPSQTRGDKKKHRRPVYRPLSDAAPPPKSERYAYPPAPTDIAKNAKERFWNRFGMGGQRPDPPMPGPGGPAIGGYGGYVHKSHFPSDSSSPAYPPLAPYPTPGPMTMPAPTPLMGSRPPMFGPPMMNPMLMGMGTGEGGGHGMGGMGGAMGLMGMPMPRMGMPYAPVAGMGYGMMPGYGGRF</sequence>
<proteinExistence type="predicted"/>
<keyword evidence="3" id="KW-1185">Reference proteome</keyword>
<dbReference type="Proteomes" id="UP000193218">
    <property type="component" value="Unassembled WGS sequence"/>
</dbReference>
<gene>
    <name evidence="2" type="ORF">BD324DRAFT_146477</name>
</gene>
<evidence type="ECO:0000313" key="3">
    <source>
        <dbReference type="Proteomes" id="UP000193218"/>
    </source>
</evidence>
<evidence type="ECO:0000313" key="2">
    <source>
        <dbReference type="EMBL" id="ORX34396.1"/>
    </source>
</evidence>
<feature type="compositionally biased region" description="Basic residues" evidence="1">
    <location>
        <begin position="136"/>
        <end position="155"/>
    </location>
</feature>
<feature type="region of interest" description="Disordered" evidence="1">
    <location>
        <begin position="129"/>
        <end position="155"/>
    </location>
</feature>
<feature type="compositionally biased region" description="Low complexity" evidence="1">
    <location>
        <begin position="18"/>
        <end position="27"/>
    </location>
</feature>
<feature type="region of interest" description="Disordered" evidence="1">
    <location>
        <begin position="516"/>
        <end position="561"/>
    </location>
</feature>
<accession>A0A1Y1UA62</accession>